<protein>
    <recommendedName>
        <fullName evidence="5">Meiotically up-regulated 65 protein</fullName>
    </recommendedName>
</protein>
<keyword evidence="4" id="KW-1185">Reference proteome</keyword>
<comment type="caution">
    <text evidence="3">The sequence shown here is derived from an EMBL/GenBank/DDBJ whole genome shotgun (WGS) entry which is preliminary data.</text>
</comment>
<evidence type="ECO:0000313" key="3">
    <source>
        <dbReference type="EMBL" id="KAH7358935.1"/>
    </source>
</evidence>
<gene>
    <name evidence="3" type="ORF">B0T11DRAFT_109971</name>
</gene>
<evidence type="ECO:0000313" key="4">
    <source>
        <dbReference type="Proteomes" id="UP000813385"/>
    </source>
</evidence>
<keyword evidence="1" id="KW-0175">Coiled coil</keyword>
<accession>A0A8K0TI20</accession>
<dbReference type="Proteomes" id="UP000813385">
    <property type="component" value="Unassembled WGS sequence"/>
</dbReference>
<feature type="compositionally biased region" description="Basic and acidic residues" evidence="2">
    <location>
        <begin position="10"/>
        <end position="33"/>
    </location>
</feature>
<name>A0A8K0TI20_9PEZI</name>
<feature type="compositionally biased region" description="Basic and acidic residues" evidence="2">
    <location>
        <begin position="82"/>
        <end position="95"/>
    </location>
</feature>
<feature type="region of interest" description="Disordered" evidence="2">
    <location>
        <begin position="1"/>
        <end position="169"/>
    </location>
</feature>
<evidence type="ECO:0000256" key="1">
    <source>
        <dbReference type="SAM" id="Coils"/>
    </source>
</evidence>
<feature type="compositionally biased region" description="Polar residues" evidence="2">
    <location>
        <begin position="60"/>
        <end position="77"/>
    </location>
</feature>
<feature type="region of interest" description="Disordered" evidence="2">
    <location>
        <begin position="465"/>
        <end position="499"/>
    </location>
</feature>
<dbReference type="EMBL" id="JAGPXD010000004">
    <property type="protein sequence ID" value="KAH7358935.1"/>
    <property type="molecule type" value="Genomic_DNA"/>
</dbReference>
<evidence type="ECO:0000256" key="2">
    <source>
        <dbReference type="SAM" id="MobiDB-lite"/>
    </source>
</evidence>
<sequence length="499" mass="55658">MRTFTKRSSRRVEDLKDSDYDHAIDMVDDEGRRGRSPSPKASSPSAGPVAAVVASEEADTPTTQSRLVPEHSSQIGSQAPVVEREDLYEDARENQTPRQSLEAATEPDTSMDSQDDPKAQASGHGGRDSRTPDTDADGPSIEVQGPTPFERDAHPTNGTAHRPTSKHDTRETAIDILWENERGCFLCGAALFAGAALGNLDPSPWTNQYHKTSPTDIRTAQVPDPTWEWAWPEWRINREEGVAMDEFGWEYSFMFAKKFSWHGPKWWNSFVRRRAWIRKRVKKRPEDLPSDPHMLNTDYFNITPARSRSSSVQSARGASLKDGGSVNGRPSMSHMSNADSILEEKPDIEDIWVLLMVLRAARIDREKIEAVENYLAHAQDGLEDLKSQMSDIMGIFVFQASRRILLSRLTQLHEEMGEAEKEAGDKEDAGKVAQKRKNLGAAIKHADEEVKRLSFWSDIKKVTEGGVSTSAADGREGWDEGWEGVDQSGPAPLNRGKLP</sequence>
<feature type="compositionally biased region" description="Low complexity" evidence="2">
    <location>
        <begin position="36"/>
        <end position="55"/>
    </location>
</feature>
<feature type="compositionally biased region" description="Low complexity" evidence="2">
    <location>
        <begin position="306"/>
        <end position="318"/>
    </location>
</feature>
<feature type="region of interest" description="Disordered" evidence="2">
    <location>
        <begin position="306"/>
        <end position="334"/>
    </location>
</feature>
<evidence type="ECO:0008006" key="5">
    <source>
        <dbReference type="Google" id="ProtNLM"/>
    </source>
</evidence>
<feature type="coiled-coil region" evidence="1">
    <location>
        <begin position="368"/>
        <end position="429"/>
    </location>
</feature>
<reference evidence="3" key="1">
    <citation type="journal article" date="2021" name="Nat. Commun.">
        <title>Genetic determinants of endophytism in the Arabidopsis root mycobiome.</title>
        <authorList>
            <person name="Mesny F."/>
            <person name="Miyauchi S."/>
            <person name="Thiergart T."/>
            <person name="Pickel B."/>
            <person name="Atanasova L."/>
            <person name="Karlsson M."/>
            <person name="Huettel B."/>
            <person name="Barry K.W."/>
            <person name="Haridas S."/>
            <person name="Chen C."/>
            <person name="Bauer D."/>
            <person name="Andreopoulos W."/>
            <person name="Pangilinan J."/>
            <person name="LaButti K."/>
            <person name="Riley R."/>
            <person name="Lipzen A."/>
            <person name="Clum A."/>
            <person name="Drula E."/>
            <person name="Henrissat B."/>
            <person name="Kohler A."/>
            <person name="Grigoriev I.V."/>
            <person name="Martin F.M."/>
            <person name="Hacquard S."/>
        </authorList>
    </citation>
    <scope>NUCLEOTIDE SEQUENCE</scope>
    <source>
        <strain evidence="3">MPI-CAGE-AT-0016</strain>
    </source>
</reference>
<proteinExistence type="predicted"/>
<dbReference type="AlphaFoldDB" id="A0A8K0TI20"/>
<dbReference type="OrthoDB" id="72441at2759"/>
<organism evidence="3 4">
    <name type="scientific">Plectosphaerella cucumerina</name>
    <dbReference type="NCBI Taxonomy" id="40658"/>
    <lineage>
        <taxon>Eukaryota</taxon>
        <taxon>Fungi</taxon>
        <taxon>Dikarya</taxon>
        <taxon>Ascomycota</taxon>
        <taxon>Pezizomycotina</taxon>
        <taxon>Sordariomycetes</taxon>
        <taxon>Hypocreomycetidae</taxon>
        <taxon>Glomerellales</taxon>
        <taxon>Plectosphaerellaceae</taxon>
        <taxon>Plectosphaerella</taxon>
    </lineage>
</organism>